<evidence type="ECO:0000259" key="3">
    <source>
        <dbReference type="Pfam" id="PF08279"/>
    </source>
</evidence>
<feature type="binding site" evidence="1">
    <location>
        <position position="142"/>
    </location>
    <ligand>
        <name>Ni(2+)</name>
        <dbReference type="ChEBI" id="CHEBI:49786"/>
    </ligand>
</feature>
<keyword evidence="1" id="KW-0479">Metal-binding</keyword>
<dbReference type="EMBL" id="DVGC01000009">
    <property type="protein sequence ID" value="HIR04808.1"/>
    <property type="molecule type" value="Genomic_DNA"/>
</dbReference>
<dbReference type="InterPro" id="IPR013196">
    <property type="entry name" value="HTH_11"/>
</dbReference>
<dbReference type="Gene3D" id="1.10.10.10">
    <property type="entry name" value="Winged helix-like DNA-binding domain superfamily/Winged helix DNA-binding domain"/>
    <property type="match status" value="1"/>
</dbReference>
<accession>A0A9D1A4R0</accession>
<dbReference type="InterPro" id="IPR026043">
    <property type="entry name" value="NadR"/>
</dbReference>
<proteinExistence type="predicted"/>
<dbReference type="InterPro" id="IPR035922">
    <property type="entry name" value="3H_dom_sf"/>
</dbReference>
<dbReference type="PIRSF" id="PIRSF037847">
    <property type="entry name" value="NiaR"/>
    <property type="match status" value="1"/>
</dbReference>
<dbReference type="Pfam" id="PF02829">
    <property type="entry name" value="3H"/>
    <property type="match status" value="1"/>
</dbReference>
<dbReference type="AlphaFoldDB" id="A0A9D1A4R0"/>
<comment type="caution">
    <text evidence="4">The sequence shown here is derived from an EMBL/GenBank/DDBJ whole genome shotgun (WGS) entry which is preliminary data.</text>
</comment>
<organism evidence="4 5">
    <name type="scientific">Candidatus Copromonas faecavium</name>
    <name type="common">nom. illeg.</name>
    <dbReference type="NCBI Taxonomy" id="2840740"/>
    <lineage>
        <taxon>Bacteria</taxon>
        <taxon>Bacillati</taxon>
        <taxon>Bacillota</taxon>
        <taxon>Clostridia</taxon>
        <taxon>Lachnospirales</taxon>
        <taxon>Lachnospiraceae</taxon>
        <taxon>Candidatus Copromonas (nom. illeg.)</taxon>
    </lineage>
</organism>
<reference evidence="4" key="1">
    <citation type="submission" date="2020-10" db="EMBL/GenBank/DDBJ databases">
        <authorList>
            <person name="Gilroy R."/>
        </authorList>
    </citation>
    <scope>NUCLEOTIDE SEQUENCE</scope>
    <source>
        <strain evidence="4">CHK180-2868</strain>
    </source>
</reference>
<dbReference type="Pfam" id="PF08279">
    <property type="entry name" value="HTH_11"/>
    <property type="match status" value="1"/>
</dbReference>
<name>A0A9D1A4R0_9FIRM</name>
<dbReference type="InterPro" id="IPR036388">
    <property type="entry name" value="WH-like_DNA-bd_sf"/>
</dbReference>
<feature type="domain" description="3H" evidence="2">
    <location>
        <begin position="71"/>
        <end position="167"/>
    </location>
</feature>
<sequence>MHAEERRQAVLKVIEESENPVSAASLAARFSVSRQIIVGDVALLRAAGAEISATPRGYLVLKNNMGITGRIACQHSAGEMEDELNAIVDQGCTVEDVIVEHPIYGQLTGPLHLTSRYEVSQFISRSAKEDARPLSNLTEGIHLHTVTCPDEDAFRRVKEKLRELGILLEN</sequence>
<feature type="binding site" evidence="1">
    <location>
        <position position="144"/>
    </location>
    <ligand>
        <name>Ni(2+)</name>
        <dbReference type="ChEBI" id="CHEBI:49786"/>
    </ligand>
</feature>
<dbReference type="InterPro" id="IPR004173">
    <property type="entry name" value="3H_domain"/>
</dbReference>
<evidence type="ECO:0000313" key="5">
    <source>
        <dbReference type="Proteomes" id="UP000824250"/>
    </source>
</evidence>
<dbReference type="Proteomes" id="UP000824250">
    <property type="component" value="Unassembled WGS sequence"/>
</dbReference>
<reference evidence="4" key="2">
    <citation type="journal article" date="2021" name="PeerJ">
        <title>Extensive microbial diversity within the chicken gut microbiome revealed by metagenomics and culture.</title>
        <authorList>
            <person name="Gilroy R."/>
            <person name="Ravi A."/>
            <person name="Getino M."/>
            <person name="Pursley I."/>
            <person name="Horton D.L."/>
            <person name="Alikhan N.F."/>
            <person name="Baker D."/>
            <person name="Gharbi K."/>
            <person name="Hall N."/>
            <person name="Watson M."/>
            <person name="Adriaenssens E.M."/>
            <person name="Foster-Nyarko E."/>
            <person name="Jarju S."/>
            <person name="Secka A."/>
            <person name="Antonio M."/>
            <person name="Oren A."/>
            <person name="Chaudhuri R.R."/>
            <person name="La Ragione R."/>
            <person name="Hildebrand F."/>
            <person name="Pallen M.J."/>
        </authorList>
    </citation>
    <scope>NUCLEOTIDE SEQUENCE</scope>
    <source>
        <strain evidence="4">CHK180-2868</strain>
    </source>
</reference>
<evidence type="ECO:0000256" key="1">
    <source>
        <dbReference type="PIRSR" id="PIRSR037847-1"/>
    </source>
</evidence>
<protein>
    <submittedName>
        <fullName evidence="4">Transcription repressor NadR</fullName>
    </submittedName>
</protein>
<evidence type="ECO:0000259" key="2">
    <source>
        <dbReference type="Pfam" id="PF02829"/>
    </source>
</evidence>
<dbReference type="Gene3D" id="3.30.1340.20">
    <property type="entry name" value="3H domain"/>
    <property type="match status" value="1"/>
</dbReference>
<evidence type="ECO:0000313" key="4">
    <source>
        <dbReference type="EMBL" id="HIR04808.1"/>
    </source>
</evidence>
<dbReference type="GO" id="GO:0046872">
    <property type="term" value="F:metal ion binding"/>
    <property type="evidence" value="ECO:0007669"/>
    <property type="project" value="UniProtKB-KW"/>
</dbReference>
<keyword evidence="1" id="KW-0533">Nickel</keyword>
<dbReference type="InterPro" id="IPR036390">
    <property type="entry name" value="WH_DNA-bd_sf"/>
</dbReference>
<feature type="domain" description="Helix-turn-helix type 11" evidence="3">
    <location>
        <begin position="6"/>
        <end position="58"/>
    </location>
</feature>
<feature type="binding site" evidence="1">
    <location>
        <position position="75"/>
    </location>
    <ligand>
        <name>Ni(2+)</name>
        <dbReference type="ChEBI" id="CHEBI:49786"/>
    </ligand>
</feature>
<feature type="binding site" evidence="1">
    <location>
        <position position="83"/>
    </location>
    <ligand>
        <name>Ni(2+)</name>
        <dbReference type="ChEBI" id="CHEBI:49786"/>
    </ligand>
</feature>
<dbReference type="SUPFAM" id="SSF75500">
    <property type="entry name" value="Putative transcriptional regulator TM1602, C-terminal domain"/>
    <property type="match status" value="1"/>
</dbReference>
<gene>
    <name evidence="4" type="ORF">IAB28_02415</name>
</gene>
<dbReference type="PANTHER" id="PTHR40068:SF1">
    <property type="entry name" value="TRANSCRIPTION REPRESSOR NIAR-RELATED"/>
    <property type="match status" value="1"/>
</dbReference>
<dbReference type="SUPFAM" id="SSF46785">
    <property type="entry name" value="Winged helix' DNA-binding domain"/>
    <property type="match status" value="1"/>
</dbReference>
<dbReference type="PANTHER" id="PTHR40068">
    <property type="entry name" value="TRANSCRIPTION REPRESSOR NIAR-RELATED"/>
    <property type="match status" value="1"/>
</dbReference>